<organism evidence="13 14">
    <name type="scientific">Selenomonas ruminantium</name>
    <dbReference type="NCBI Taxonomy" id="971"/>
    <lineage>
        <taxon>Bacteria</taxon>
        <taxon>Bacillati</taxon>
        <taxon>Bacillota</taxon>
        <taxon>Negativicutes</taxon>
        <taxon>Selenomonadales</taxon>
        <taxon>Selenomonadaceae</taxon>
        <taxon>Selenomonas</taxon>
    </lineage>
</organism>
<keyword evidence="6 13" id="KW-0418">Kinase</keyword>
<evidence type="ECO:0000256" key="8">
    <source>
        <dbReference type="ARBA" id="ARBA00074306"/>
    </source>
</evidence>
<dbReference type="Proteomes" id="UP000183469">
    <property type="component" value="Unassembled WGS sequence"/>
</dbReference>
<evidence type="ECO:0000313" key="14">
    <source>
        <dbReference type="Proteomes" id="UP000183469"/>
    </source>
</evidence>
<dbReference type="FunFam" id="3.30.565.10:FF:000010">
    <property type="entry name" value="Sensor histidine kinase RcsC"/>
    <property type="match status" value="1"/>
</dbReference>
<evidence type="ECO:0000256" key="4">
    <source>
        <dbReference type="ARBA" id="ARBA00022553"/>
    </source>
</evidence>
<feature type="domain" description="Response regulatory" evidence="12">
    <location>
        <begin position="955"/>
        <end position="1076"/>
    </location>
</feature>
<sequence>MHQGRRESFTIFFRLWLLFLVAFFFCFVPAEAGDDTLHLYPQRQTVRVGFYQMSGYHMMGRDGHRYGYGYDYLHLISRYTDWNYDYIGYNLGWMDMFGMLERGEIDLMTGVQKTPEREAKFVYTEKPMAYSSMMMAALKENDKFEPRNPATYNGMRVGLLEGNMRSLEFADFAVKNNFTYTPVFYRSVAMAEDGLKSGEVDAIVTSSKRVLNGEKILELRNPLPLYAITTPDKKDIITSINLAQYKLSSLDPGWEVALSGRYYAEVNGRMMALSPESQAFLQELRASDKVFRVVMMPNANPYAYFDKEGKAQGILPDIFRLIAANAGIRYEIVPVANQAEYEQVLTDENTDIVLGMSSNFYEAEKVGCELTQAILRSSIVQLSLKNESPEGAVAMTANLKRKLAMVGRLPDNVVKQNYDTPEEAVAALKAGKCSSIYMQGLIGQKYVDMDPHNDLRITIVPNQSLDLRLGIRSTLDHRLFEVLSAAIMPQTAPEVQEIIQRHTQVKNQEMSWEEMLYTYPLQFILLAVLMMLLAGVALVTVVRNNAARQDEKRRQEVDAVMSYICRLNEIVVKVDLRKQTATEYHIDENNHVFVETLPHSIERYTNYLHAEEKEKFQPGGQYWDEMHEAFAQKRSYYCEVRKQSEGNAYRFFACQFQPFFQDGELAGFYFYRQDIDDVRRKEIRQREALTDALETAQHASKAKGNFLSSMSHEIRTPLNAIIGYLTIGAQPGNQEDDLRQAIDKSQIAAHHLLGLINNILDLSSIEQGKLQLALEDFSLNDLIAEIQTIFNGQIQQKNIDLRIDMDGVQHTALKGDAMRIKQVLMNIFSNAVKFTPEKGQISVVVRQVAHPNNIYITTFEITDSGIGMGKEYLEKIFKPFEQESAQVAQKYGGSGLGMAISQNLVHMMQGSIEVRSSLGQGTSFYVSLPLQGADNVGGEEAESKETAEISFAGIRLLLVEDNEMNREIAETLLEQQGFVIDTAVDGQEAVDIFTASEPGTYKAILMDVQMPRLDGYGATQAIRRSSHPEATTIPIIAATADVFTDDVARAMACGMNDYMSKPIDFEKLLEKLRKYVGKR</sequence>
<comment type="similarity">
    <text evidence="2">In the N-terminal section; belongs to the phytochrome family.</text>
</comment>
<dbReference type="EMBL" id="FNQG01000003">
    <property type="protein sequence ID" value="SDZ85104.1"/>
    <property type="molecule type" value="Genomic_DNA"/>
</dbReference>
<dbReference type="PRINTS" id="PR00344">
    <property type="entry name" value="BCTRLSENSOR"/>
</dbReference>
<dbReference type="InterPro" id="IPR036890">
    <property type="entry name" value="HATPase_C_sf"/>
</dbReference>
<dbReference type="InterPro" id="IPR003594">
    <property type="entry name" value="HATPase_dom"/>
</dbReference>
<dbReference type="Pfam" id="PF00512">
    <property type="entry name" value="HisKA"/>
    <property type="match status" value="1"/>
</dbReference>
<dbReference type="GO" id="GO:0009927">
    <property type="term" value="F:histidine phosphotransfer kinase activity"/>
    <property type="evidence" value="ECO:0007669"/>
    <property type="project" value="TreeGrafter"/>
</dbReference>
<dbReference type="PANTHER" id="PTHR43047">
    <property type="entry name" value="TWO-COMPONENT HISTIDINE PROTEIN KINASE"/>
    <property type="match status" value="1"/>
</dbReference>
<dbReference type="InterPro" id="IPR011006">
    <property type="entry name" value="CheY-like_superfamily"/>
</dbReference>
<dbReference type="Gene3D" id="3.40.190.10">
    <property type="entry name" value="Periplasmic binding protein-like II"/>
    <property type="match status" value="4"/>
</dbReference>
<keyword evidence="10" id="KW-0812">Transmembrane</keyword>
<evidence type="ECO:0000256" key="3">
    <source>
        <dbReference type="ARBA" id="ARBA00012438"/>
    </source>
</evidence>
<evidence type="ECO:0000256" key="5">
    <source>
        <dbReference type="ARBA" id="ARBA00022679"/>
    </source>
</evidence>
<dbReference type="CDD" id="cd17546">
    <property type="entry name" value="REC_hyHK_CKI1_RcsC-like"/>
    <property type="match status" value="1"/>
</dbReference>
<evidence type="ECO:0000259" key="11">
    <source>
        <dbReference type="PROSITE" id="PS50109"/>
    </source>
</evidence>
<evidence type="ECO:0000256" key="9">
    <source>
        <dbReference type="PROSITE-ProRule" id="PRU00169"/>
    </source>
</evidence>
<keyword evidence="10" id="KW-1133">Transmembrane helix</keyword>
<evidence type="ECO:0000256" key="7">
    <source>
        <dbReference type="ARBA" id="ARBA00023012"/>
    </source>
</evidence>
<dbReference type="Gene3D" id="3.30.565.10">
    <property type="entry name" value="Histidine kinase-like ATPase, C-terminal domain"/>
    <property type="match status" value="1"/>
</dbReference>
<dbReference type="EC" id="2.7.13.3" evidence="3"/>
<evidence type="ECO:0000259" key="12">
    <source>
        <dbReference type="PROSITE" id="PS50110"/>
    </source>
</evidence>
<dbReference type="Pfam" id="PF00497">
    <property type="entry name" value="SBP_bac_3"/>
    <property type="match status" value="2"/>
</dbReference>
<dbReference type="PROSITE" id="PS50110">
    <property type="entry name" value="RESPONSE_REGULATORY"/>
    <property type="match status" value="1"/>
</dbReference>
<dbReference type="SUPFAM" id="SSF55874">
    <property type="entry name" value="ATPase domain of HSP90 chaperone/DNA topoisomerase II/histidine kinase"/>
    <property type="match status" value="1"/>
</dbReference>
<dbReference type="InterPro" id="IPR005467">
    <property type="entry name" value="His_kinase_dom"/>
</dbReference>
<dbReference type="Pfam" id="PF00072">
    <property type="entry name" value="Response_reg"/>
    <property type="match status" value="1"/>
</dbReference>
<feature type="domain" description="Histidine kinase" evidence="11">
    <location>
        <begin position="709"/>
        <end position="932"/>
    </location>
</feature>
<protein>
    <recommendedName>
        <fullName evidence="8">Circadian input-output histidine kinase CikA</fullName>
        <ecNumber evidence="3">2.7.13.3</ecNumber>
    </recommendedName>
</protein>
<keyword evidence="10" id="KW-0472">Membrane</keyword>
<evidence type="ECO:0000313" key="13">
    <source>
        <dbReference type="EMBL" id="SDZ85104.1"/>
    </source>
</evidence>
<accession>A0A1H3WFC7</accession>
<dbReference type="InterPro" id="IPR001789">
    <property type="entry name" value="Sig_transdc_resp-reg_receiver"/>
</dbReference>
<gene>
    <name evidence="13" type="ORF">SAMN05660648_00911</name>
</gene>
<dbReference type="SUPFAM" id="SSF52172">
    <property type="entry name" value="CheY-like"/>
    <property type="match status" value="1"/>
</dbReference>
<dbReference type="Gene3D" id="1.10.287.130">
    <property type="match status" value="1"/>
</dbReference>
<evidence type="ECO:0000256" key="10">
    <source>
        <dbReference type="SAM" id="Phobius"/>
    </source>
</evidence>
<dbReference type="CDD" id="cd16922">
    <property type="entry name" value="HATPase_EvgS-ArcB-TorS-like"/>
    <property type="match status" value="1"/>
</dbReference>
<dbReference type="SMART" id="SM00387">
    <property type="entry name" value="HATPase_c"/>
    <property type="match status" value="1"/>
</dbReference>
<dbReference type="InterPro" id="IPR001638">
    <property type="entry name" value="Solute-binding_3/MltF_N"/>
</dbReference>
<reference evidence="13 14" key="1">
    <citation type="submission" date="2016-10" db="EMBL/GenBank/DDBJ databases">
        <authorList>
            <person name="de Groot N.N."/>
        </authorList>
    </citation>
    <scope>NUCLEOTIDE SEQUENCE [LARGE SCALE GENOMIC DNA]</scope>
    <source>
        <strain evidence="13 14">DSM 2872</strain>
    </source>
</reference>
<dbReference type="CDD" id="cd00082">
    <property type="entry name" value="HisKA"/>
    <property type="match status" value="1"/>
</dbReference>
<dbReference type="InterPro" id="IPR003661">
    <property type="entry name" value="HisK_dim/P_dom"/>
</dbReference>
<dbReference type="Gene3D" id="3.40.50.2300">
    <property type="match status" value="1"/>
</dbReference>
<dbReference type="InterPro" id="IPR004358">
    <property type="entry name" value="Sig_transdc_His_kin-like_C"/>
</dbReference>
<keyword evidence="5" id="KW-0808">Transferase</keyword>
<evidence type="ECO:0000256" key="6">
    <source>
        <dbReference type="ARBA" id="ARBA00022777"/>
    </source>
</evidence>
<dbReference type="InterPro" id="IPR036097">
    <property type="entry name" value="HisK_dim/P_sf"/>
</dbReference>
<dbReference type="SUPFAM" id="SSF53850">
    <property type="entry name" value="Periplasmic binding protein-like II"/>
    <property type="match status" value="2"/>
</dbReference>
<dbReference type="PROSITE" id="PS50109">
    <property type="entry name" value="HIS_KIN"/>
    <property type="match status" value="1"/>
</dbReference>
<evidence type="ECO:0000256" key="2">
    <source>
        <dbReference type="ARBA" id="ARBA00006402"/>
    </source>
</evidence>
<dbReference type="PANTHER" id="PTHR43047:SF72">
    <property type="entry name" value="OSMOSENSING HISTIDINE PROTEIN KINASE SLN1"/>
    <property type="match status" value="1"/>
</dbReference>
<feature type="transmembrane region" description="Helical" evidence="10">
    <location>
        <begin position="519"/>
        <end position="542"/>
    </location>
</feature>
<evidence type="ECO:0000256" key="1">
    <source>
        <dbReference type="ARBA" id="ARBA00000085"/>
    </source>
</evidence>
<keyword evidence="7" id="KW-0902">Two-component regulatory system</keyword>
<dbReference type="SMART" id="SM00388">
    <property type="entry name" value="HisKA"/>
    <property type="match status" value="1"/>
</dbReference>
<proteinExistence type="inferred from homology"/>
<feature type="modified residue" description="4-aspartylphosphate" evidence="9">
    <location>
        <position position="1007"/>
    </location>
</feature>
<dbReference type="AlphaFoldDB" id="A0A1H3WFC7"/>
<dbReference type="GO" id="GO:0005886">
    <property type="term" value="C:plasma membrane"/>
    <property type="evidence" value="ECO:0007669"/>
    <property type="project" value="TreeGrafter"/>
</dbReference>
<dbReference type="Pfam" id="PF02518">
    <property type="entry name" value="HATPase_c"/>
    <property type="match status" value="1"/>
</dbReference>
<keyword evidence="4 9" id="KW-0597">Phosphoprotein</keyword>
<dbReference type="SUPFAM" id="SSF47384">
    <property type="entry name" value="Homodimeric domain of signal transducing histidine kinase"/>
    <property type="match status" value="1"/>
</dbReference>
<name>A0A1H3WFC7_SELRU</name>
<dbReference type="SMART" id="SM00448">
    <property type="entry name" value="REC"/>
    <property type="match status" value="1"/>
</dbReference>
<dbReference type="GO" id="GO:0000155">
    <property type="term" value="F:phosphorelay sensor kinase activity"/>
    <property type="evidence" value="ECO:0007669"/>
    <property type="project" value="InterPro"/>
</dbReference>
<comment type="catalytic activity">
    <reaction evidence="1">
        <text>ATP + protein L-histidine = ADP + protein N-phospho-L-histidine.</text>
        <dbReference type="EC" id="2.7.13.3"/>
    </reaction>
</comment>